<keyword evidence="5 7" id="KW-1133">Transmembrane helix</keyword>
<gene>
    <name evidence="9" type="ORF">QFZ46_000861</name>
</gene>
<sequence length="346" mass="36382">MADPSLITAEVQGTATAALAVRAEGRRQSRGLSLRSAFLLRRLGRLAVSLAVVVLASFFLVHLVPGDPVRAVLGPEASAELVAATRANLGLDKPILQQFLDYVAGLLRGDFGVSIRTQRPVAEIVAQRFPATITLGIWAFVVAVVGALPIGIAAAVSSRTGRHRTRDIGLSSFLGILIAIPNFLLAVGLIALFAVQLGWLPAAGWGSFDQAILPVLTLSLGPMAYLARIVQVEMIAVLEMTYMTTARSKRLPAHLFYLRHALPNIVTASLTVGGLVLSGLTAGTVLIETVFAIPGMGTTMVSAVSAKDFPVVQAAVIVYALIVLGVNLIVDLILVTIDPRSSITEG</sequence>
<feature type="transmembrane region" description="Helical" evidence="7">
    <location>
        <begin position="135"/>
        <end position="156"/>
    </location>
</feature>
<evidence type="ECO:0000256" key="2">
    <source>
        <dbReference type="ARBA" id="ARBA00022448"/>
    </source>
</evidence>
<evidence type="ECO:0000256" key="7">
    <source>
        <dbReference type="RuleBase" id="RU363032"/>
    </source>
</evidence>
<evidence type="ECO:0000313" key="10">
    <source>
        <dbReference type="Proteomes" id="UP001239085"/>
    </source>
</evidence>
<dbReference type="Pfam" id="PF00528">
    <property type="entry name" value="BPD_transp_1"/>
    <property type="match status" value="1"/>
</dbReference>
<evidence type="ECO:0000256" key="5">
    <source>
        <dbReference type="ARBA" id="ARBA00022989"/>
    </source>
</evidence>
<comment type="subcellular location">
    <subcellularLocation>
        <location evidence="1 7">Cell membrane</location>
        <topology evidence="1 7">Multi-pass membrane protein</topology>
    </subcellularLocation>
</comment>
<comment type="similarity">
    <text evidence="7">Belongs to the binding-protein-dependent transport system permease family.</text>
</comment>
<dbReference type="CDD" id="cd06261">
    <property type="entry name" value="TM_PBP2"/>
    <property type="match status" value="1"/>
</dbReference>
<dbReference type="PROSITE" id="PS50928">
    <property type="entry name" value="ABC_TM1"/>
    <property type="match status" value="1"/>
</dbReference>
<feature type="transmembrane region" description="Helical" evidence="7">
    <location>
        <begin position="265"/>
        <end position="291"/>
    </location>
</feature>
<keyword evidence="4 7" id="KW-0812">Transmembrane</keyword>
<name>A0ABU0P7P5_9MICO</name>
<keyword evidence="6 7" id="KW-0472">Membrane</keyword>
<dbReference type="InterPro" id="IPR035906">
    <property type="entry name" value="MetI-like_sf"/>
</dbReference>
<dbReference type="Gene3D" id="1.10.3720.10">
    <property type="entry name" value="MetI-like"/>
    <property type="match status" value="1"/>
</dbReference>
<protein>
    <submittedName>
        <fullName evidence="9">Peptide/nickel transport system permease protein</fullName>
    </submittedName>
</protein>
<evidence type="ECO:0000256" key="3">
    <source>
        <dbReference type="ARBA" id="ARBA00022475"/>
    </source>
</evidence>
<keyword evidence="10" id="KW-1185">Reference proteome</keyword>
<feature type="transmembrane region" description="Helical" evidence="7">
    <location>
        <begin position="311"/>
        <end position="334"/>
    </location>
</feature>
<feature type="transmembrane region" description="Helical" evidence="7">
    <location>
        <begin position="43"/>
        <end position="64"/>
    </location>
</feature>
<organism evidence="9 10">
    <name type="scientific">Microbacterium murale</name>
    <dbReference type="NCBI Taxonomy" id="1081040"/>
    <lineage>
        <taxon>Bacteria</taxon>
        <taxon>Bacillati</taxon>
        <taxon>Actinomycetota</taxon>
        <taxon>Actinomycetes</taxon>
        <taxon>Micrococcales</taxon>
        <taxon>Microbacteriaceae</taxon>
        <taxon>Microbacterium</taxon>
    </lineage>
</organism>
<feature type="domain" description="ABC transmembrane type-1" evidence="8">
    <location>
        <begin position="129"/>
        <end position="330"/>
    </location>
</feature>
<evidence type="ECO:0000256" key="6">
    <source>
        <dbReference type="ARBA" id="ARBA00023136"/>
    </source>
</evidence>
<feature type="transmembrane region" description="Helical" evidence="7">
    <location>
        <begin position="168"/>
        <end position="195"/>
    </location>
</feature>
<evidence type="ECO:0000313" key="9">
    <source>
        <dbReference type="EMBL" id="MDQ0642701.1"/>
    </source>
</evidence>
<dbReference type="EMBL" id="JAUSXK010000001">
    <property type="protein sequence ID" value="MDQ0642701.1"/>
    <property type="molecule type" value="Genomic_DNA"/>
</dbReference>
<accession>A0ABU0P7P5</accession>
<evidence type="ECO:0000256" key="4">
    <source>
        <dbReference type="ARBA" id="ARBA00022692"/>
    </source>
</evidence>
<proteinExistence type="inferred from homology"/>
<comment type="caution">
    <text evidence="9">The sequence shown here is derived from an EMBL/GenBank/DDBJ whole genome shotgun (WGS) entry which is preliminary data.</text>
</comment>
<reference evidence="9 10" key="1">
    <citation type="submission" date="2023-07" db="EMBL/GenBank/DDBJ databases">
        <title>Comparative genomics of wheat-associated soil bacteria to identify genetic determinants of phenazine resistance.</title>
        <authorList>
            <person name="Mouncey N."/>
        </authorList>
    </citation>
    <scope>NUCLEOTIDE SEQUENCE [LARGE SCALE GENOMIC DNA]</scope>
    <source>
        <strain evidence="9 10">W2I7</strain>
    </source>
</reference>
<dbReference type="SUPFAM" id="SSF161098">
    <property type="entry name" value="MetI-like"/>
    <property type="match status" value="1"/>
</dbReference>
<dbReference type="Pfam" id="PF19300">
    <property type="entry name" value="BPD_transp_1_N"/>
    <property type="match status" value="1"/>
</dbReference>
<dbReference type="RefSeq" id="WP_307358673.1">
    <property type="nucleotide sequence ID" value="NZ_JAUSXK010000001.1"/>
</dbReference>
<evidence type="ECO:0000256" key="1">
    <source>
        <dbReference type="ARBA" id="ARBA00004651"/>
    </source>
</evidence>
<dbReference type="Proteomes" id="UP001239085">
    <property type="component" value="Unassembled WGS sequence"/>
</dbReference>
<dbReference type="InterPro" id="IPR000515">
    <property type="entry name" value="MetI-like"/>
</dbReference>
<keyword evidence="2 7" id="KW-0813">Transport</keyword>
<keyword evidence="3" id="KW-1003">Cell membrane</keyword>
<evidence type="ECO:0000259" key="8">
    <source>
        <dbReference type="PROSITE" id="PS50928"/>
    </source>
</evidence>
<dbReference type="PANTHER" id="PTHR43163">
    <property type="entry name" value="DIPEPTIDE TRANSPORT SYSTEM PERMEASE PROTEIN DPPB-RELATED"/>
    <property type="match status" value="1"/>
</dbReference>
<dbReference type="PANTHER" id="PTHR43163:SF6">
    <property type="entry name" value="DIPEPTIDE TRANSPORT SYSTEM PERMEASE PROTEIN DPPB-RELATED"/>
    <property type="match status" value="1"/>
</dbReference>
<dbReference type="InterPro" id="IPR045621">
    <property type="entry name" value="BPD_transp_1_N"/>
</dbReference>